<reference evidence="3 4" key="1">
    <citation type="submission" date="2016-09" db="EMBL/GenBank/DDBJ databases">
        <title>Extensive genetic diversity and differential bi-allelic expression allows diatom success in the polar Southern Ocean.</title>
        <authorList>
            <consortium name="DOE Joint Genome Institute"/>
            <person name="Mock T."/>
            <person name="Otillar R.P."/>
            <person name="Strauss J."/>
            <person name="Dupont C."/>
            <person name="Frickenhaus S."/>
            <person name="Maumus F."/>
            <person name="Mcmullan M."/>
            <person name="Sanges R."/>
            <person name="Schmutz J."/>
            <person name="Toseland A."/>
            <person name="Valas R."/>
            <person name="Veluchamy A."/>
            <person name="Ward B.J."/>
            <person name="Allen A."/>
            <person name="Barry K."/>
            <person name="Falciatore A."/>
            <person name="Ferrante M."/>
            <person name="Fortunato A.E."/>
            <person name="Gloeckner G."/>
            <person name="Gruber A."/>
            <person name="Hipkin R."/>
            <person name="Janech M."/>
            <person name="Kroth P."/>
            <person name="Leese F."/>
            <person name="Lindquist E."/>
            <person name="Lyon B.R."/>
            <person name="Martin J."/>
            <person name="Mayer C."/>
            <person name="Parker M."/>
            <person name="Quesneville H."/>
            <person name="Raymond J."/>
            <person name="Uhlig C."/>
            <person name="Valentin K.U."/>
            <person name="Worden A.Z."/>
            <person name="Armbrust E.V."/>
            <person name="Bowler C."/>
            <person name="Green B."/>
            <person name="Moulton V."/>
            <person name="Van Oosterhout C."/>
            <person name="Grigoriev I."/>
        </authorList>
    </citation>
    <scope>NUCLEOTIDE SEQUENCE [LARGE SCALE GENOMIC DNA]</scope>
    <source>
        <strain evidence="3 4">CCMP1102</strain>
    </source>
</reference>
<organism evidence="3 4">
    <name type="scientific">Fragilariopsis cylindrus CCMP1102</name>
    <dbReference type="NCBI Taxonomy" id="635003"/>
    <lineage>
        <taxon>Eukaryota</taxon>
        <taxon>Sar</taxon>
        <taxon>Stramenopiles</taxon>
        <taxon>Ochrophyta</taxon>
        <taxon>Bacillariophyta</taxon>
        <taxon>Bacillariophyceae</taxon>
        <taxon>Bacillariophycidae</taxon>
        <taxon>Bacillariales</taxon>
        <taxon>Bacillariaceae</taxon>
        <taxon>Fragilariopsis</taxon>
    </lineage>
</organism>
<gene>
    <name evidence="3" type="ORF">FRACYDRAFT_246844</name>
</gene>
<evidence type="ECO:0000313" key="3">
    <source>
        <dbReference type="EMBL" id="OEU10450.1"/>
    </source>
</evidence>
<feature type="chain" id="PRO_5009192324" evidence="2">
    <location>
        <begin position="22"/>
        <end position="484"/>
    </location>
</feature>
<dbReference type="EMBL" id="KV784371">
    <property type="protein sequence ID" value="OEU10450.1"/>
    <property type="molecule type" value="Genomic_DNA"/>
</dbReference>
<feature type="region of interest" description="Disordered" evidence="1">
    <location>
        <begin position="94"/>
        <end position="122"/>
    </location>
</feature>
<dbReference type="InParanoid" id="A0A1E7EWN7"/>
<accession>A0A1E7EWN7</accession>
<evidence type="ECO:0000256" key="1">
    <source>
        <dbReference type="SAM" id="MobiDB-lite"/>
    </source>
</evidence>
<dbReference type="AlphaFoldDB" id="A0A1E7EWN7"/>
<feature type="signal peptide" evidence="2">
    <location>
        <begin position="1"/>
        <end position="21"/>
    </location>
</feature>
<keyword evidence="2" id="KW-0732">Signal</keyword>
<sequence length="484" mass="55225">MKIPMIITRGIILMSLSSSLSSPLYTTTAFSSISNIIQSKYPIIFEQSFQTLTSSSLCWIDKQFDNEFVRLDNTAAAAAAAAAATTVCTHQVDDIEEDPGNDNHEKEEEEEEEQQQQQQQPRNTIIAKVLIRRIIYKCLDKYSTVSSKLEVEEALRYYALPKDLQDELFSKYGGTFKPKTWYDAMNQLRDYCQRLICNNDDLDDDNHNNDSIDGYYKAMLWEHVLNHPITSYVPVQCQSCGHIIPDEYNTDPINSNTTAAAAATADADANIGLTEVEPTFEEQPFVRTGWFRGPRLLKPKVFQLDCPKCKHVSRWYRSRSPQMILNPNRWGRLCGEQEDLRLDLANYLSIDEGIGSFTRIFAICPTPNDCGDITDVYFLKACRHSYSHNKDHNQAVGDDNVNNNNNEVEEESMNRYYQIIDEARRDNTGSKTQSNTVNGYAIHRSKLTATEVSKEIQNAVKDYYSDDNNSNSNSNNNKAWYDIT</sequence>
<proteinExistence type="predicted"/>
<name>A0A1E7EWN7_9STRA</name>
<keyword evidence="4" id="KW-1185">Reference proteome</keyword>
<evidence type="ECO:0000256" key="2">
    <source>
        <dbReference type="SAM" id="SignalP"/>
    </source>
</evidence>
<feature type="region of interest" description="Disordered" evidence="1">
    <location>
        <begin position="464"/>
        <end position="484"/>
    </location>
</feature>
<dbReference type="Proteomes" id="UP000095751">
    <property type="component" value="Unassembled WGS sequence"/>
</dbReference>
<evidence type="ECO:0000313" key="4">
    <source>
        <dbReference type="Proteomes" id="UP000095751"/>
    </source>
</evidence>
<protein>
    <submittedName>
        <fullName evidence="3">Uncharacterized protein</fullName>
    </submittedName>
</protein>
<dbReference type="OrthoDB" id="52276at2759"/>
<dbReference type="KEGG" id="fcy:FRACYDRAFT_246844"/>
<feature type="compositionally biased region" description="Low complexity" evidence="1">
    <location>
        <begin position="466"/>
        <end position="477"/>
    </location>
</feature>